<dbReference type="InterPro" id="IPR052395">
    <property type="entry name" value="ET_Ferredoxin"/>
</dbReference>
<dbReference type="EMBL" id="OKRC01000009">
    <property type="protein sequence ID" value="SPE22667.1"/>
    <property type="molecule type" value="Genomic_DNA"/>
</dbReference>
<evidence type="ECO:0000313" key="5">
    <source>
        <dbReference type="Proteomes" id="UP000239650"/>
    </source>
</evidence>
<dbReference type="PROSITE" id="PS51379">
    <property type="entry name" value="4FE4S_FER_2"/>
    <property type="match status" value="1"/>
</dbReference>
<comment type="cofactor">
    <cofactor evidence="1">
        <name>[4Fe-4S] cluster</name>
        <dbReference type="ChEBI" id="CHEBI:49883"/>
    </cofactor>
</comment>
<dbReference type="AlphaFoldDB" id="A0A095AEG5"/>
<reference evidence="4" key="2">
    <citation type="submission" date="2023-04" db="EMBL/GenBank/DDBJ databases">
        <title>Novel strain of Lactilactobacillus sakei and use thereof.</title>
        <authorList>
            <person name="Kim S.Y."/>
        </authorList>
    </citation>
    <scope>NUCLEOTIDE SEQUENCE</scope>
    <source>
        <strain evidence="4">HUP1</strain>
    </source>
</reference>
<evidence type="ECO:0000256" key="1">
    <source>
        <dbReference type="ARBA" id="ARBA00001966"/>
    </source>
</evidence>
<proteinExistence type="predicted"/>
<evidence type="ECO:0000313" key="3">
    <source>
        <dbReference type="EMBL" id="SPE22667.1"/>
    </source>
</evidence>
<dbReference type="PANTHER" id="PTHR39163:SF1">
    <property type="entry name" value="FERREDOXIN"/>
    <property type="match status" value="1"/>
</dbReference>
<feature type="domain" description="4Fe-4S ferredoxin-type" evidence="2">
    <location>
        <begin position="2"/>
        <end position="30"/>
    </location>
</feature>
<gene>
    <name evidence="3" type="primary">fer</name>
    <name evidence="3" type="ORF">LAS9267_01694</name>
    <name evidence="4" type="ORF">QBD03_05935</name>
</gene>
<evidence type="ECO:0000259" key="2">
    <source>
        <dbReference type="PROSITE" id="PS51379"/>
    </source>
</evidence>
<dbReference type="EMBL" id="CP122959">
    <property type="protein sequence ID" value="WGI18297.1"/>
    <property type="molecule type" value="Genomic_DNA"/>
</dbReference>
<name>A0A095AEG5_LATSK</name>
<dbReference type="Gene3D" id="3.30.70.20">
    <property type="match status" value="1"/>
</dbReference>
<dbReference type="Proteomes" id="UP001179858">
    <property type="component" value="Chromosome"/>
</dbReference>
<protein>
    <submittedName>
        <fullName evidence="3">Ferredoxin</fullName>
    </submittedName>
</protein>
<dbReference type="GeneID" id="57133880"/>
<reference evidence="3 5" key="1">
    <citation type="submission" date="2018-02" db="EMBL/GenBank/DDBJ databases">
        <authorList>
            <person name="Rodrigo-Torres L."/>
            <person name="Arahal R. D."/>
            <person name="Lucena T."/>
        </authorList>
    </citation>
    <scope>NUCLEOTIDE SEQUENCE [LARGE SCALE GENOMIC DNA]</scope>
    <source>
        <strain evidence="3 5">CECT 9267</strain>
    </source>
</reference>
<dbReference type="Proteomes" id="UP000239650">
    <property type="component" value="Unassembled WGS sequence"/>
</dbReference>
<accession>A0A095AEG5</accession>
<dbReference type="Pfam" id="PF13370">
    <property type="entry name" value="Fer4_13"/>
    <property type="match status" value="1"/>
</dbReference>
<dbReference type="RefSeq" id="WP_016265179.1">
    <property type="nucleotide sequence ID" value="NZ_BJLN01000001.1"/>
</dbReference>
<dbReference type="PANTHER" id="PTHR39163">
    <property type="entry name" value="FERREDOXIN"/>
    <property type="match status" value="1"/>
</dbReference>
<dbReference type="InterPro" id="IPR017896">
    <property type="entry name" value="4Fe4S_Fe-S-bd"/>
</dbReference>
<organism evidence="3 5">
    <name type="scientific">Latilactobacillus sakei</name>
    <name type="common">Lactobacillus sakei</name>
    <dbReference type="NCBI Taxonomy" id="1599"/>
    <lineage>
        <taxon>Bacteria</taxon>
        <taxon>Bacillati</taxon>
        <taxon>Bacillota</taxon>
        <taxon>Bacilli</taxon>
        <taxon>Lactobacillales</taxon>
        <taxon>Lactobacillaceae</taxon>
        <taxon>Latilactobacillus</taxon>
    </lineage>
</organism>
<evidence type="ECO:0000313" key="4">
    <source>
        <dbReference type="EMBL" id="WGI18297.1"/>
    </source>
</evidence>
<dbReference type="SUPFAM" id="SSF54862">
    <property type="entry name" value="4Fe-4S ferredoxins"/>
    <property type="match status" value="1"/>
</dbReference>
<sequence>MLYSKVIPERCIACGLCQLKAPELFDYDHEGVAFFKPDNNAGQTPIENPHELIAFKAAYTACPTRAIVRQEEPFSS</sequence>